<dbReference type="Proteomes" id="UP000621492">
    <property type="component" value="Unassembled WGS sequence"/>
</dbReference>
<sequence length="82" mass="10049">MSNFRRYGVVKRRETGIKHEISRRSLHYEKAMDDIARIFKVESYIDRTLKEYRRHWKEFFGVIDKEDVFDVKSSLNKNKPRP</sequence>
<dbReference type="AlphaFoldDB" id="A0A9W5X6R4"/>
<protein>
    <submittedName>
        <fullName evidence="1">Uncharacterized protein</fullName>
    </submittedName>
</protein>
<dbReference type="EMBL" id="BMJD01000035">
    <property type="protein sequence ID" value="GGB54056.1"/>
    <property type="molecule type" value="Genomic_DNA"/>
</dbReference>
<comment type="caution">
    <text evidence="1">The sequence shown here is derived from an EMBL/GenBank/DDBJ whole genome shotgun (WGS) entry which is preliminary data.</text>
</comment>
<gene>
    <name evidence="1" type="ORF">GCM10011409_34630</name>
</gene>
<organism evidence="1 2">
    <name type="scientific">Lentibacillus populi</name>
    <dbReference type="NCBI Taxonomy" id="1827502"/>
    <lineage>
        <taxon>Bacteria</taxon>
        <taxon>Bacillati</taxon>
        <taxon>Bacillota</taxon>
        <taxon>Bacilli</taxon>
        <taxon>Bacillales</taxon>
        <taxon>Bacillaceae</taxon>
        <taxon>Lentibacillus</taxon>
    </lineage>
</organism>
<reference evidence="1" key="2">
    <citation type="submission" date="2020-09" db="EMBL/GenBank/DDBJ databases">
        <authorList>
            <person name="Sun Q."/>
            <person name="Zhou Y."/>
        </authorList>
    </citation>
    <scope>NUCLEOTIDE SEQUENCE</scope>
    <source>
        <strain evidence="1">CGMCC 1.15454</strain>
    </source>
</reference>
<evidence type="ECO:0000313" key="1">
    <source>
        <dbReference type="EMBL" id="GGB54056.1"/>
    </source>
</evidence>
<dbReference type="RefSeq" id="WP_088053002.1">
    <property type="nucleotide sequence ID" value="NZ_BMJD01000035.1"/>
</dbReference>
<keyword evidence="2" id="KW-1185">Reference proteome</keyword>
<name>A0A9W5X6R4_9BACI</name>
<evidence type="ECO:0000313" key="2">
    <source>
        <dbReference type="Proteomes" id="UP000621492"/>
    </source>
</evidence>
<reference evidence="1" key="1">
    <citation type="journal article" date="2014" name="Int. J. Syst. Evol. Microbiol.">
        <title>Complete genome sequence of Corynebacterium casei LMG S-19264T (=DSM 44701T), isolated from a smear-ripened cheese.</title>
        <authorList>
            <consortium name="US DOE Joint Genome Institute (JGI-PGF)"/>
            <person name="Walter F."/>
            <person name="Albersmeier A."/>
            <person name="Kalinowski J."/>
            <person name="Ruckert C."/>
        </authorList>
    </citation>
    <scope>NUCLEOTIDE SEQUENCE</scope>
    <source>
        <strain evidence="1">CGMCC 1.15454</strain>
    </source>
</reference>
<accession>A0A9W5X6R4</accession>
<proteinExistence type="predicted"/>